<accession>A0A705SQ32</accession>
<evidence type="ECO:0000313" key="2">
    <source>
        <dbReference type="EMBL" id="HAC8925578.1"/>
    </source>
</evidence>
<reference evidence="2" key="2">
    <citation type="submission" date="2019-01" db="EMBL/GenBank/DDBJ databases">
        <authorList>
            <consortium name="NCBI Pathogen Detection Project"/>
        </authorList>
    </citation>
    <scope>NUCLEOTIDE SEQUENCE</scope>
    <source>
        <strain evidence="2">Monophasic variant of S.Typhimurium</strain>
    </source>
</reference>
<dbReference type="AlphaFoldDB" id="A0A705SQ32"/>
<protein>
    <submittedName>
        <fullName evidence="2">Diguanylate cyclase</fullName>
    </submittedName>
</protein>
<feature type="non-terminal residue" evidence="2">
    <location>
        <position position="1"/>
    </location>
</feature>
<proteinExistence type="predicted"/>
<sequence length="50" mass="5709">ASMGISSAEEYGDYDFEQLQSLADKRLYYAKQSGRNRICASDATQEREKK</sequence>
<dbReference type="SUPFAM" id="SSF55073">
    <property type="entry name" value="Nucleotide cyclase"/>
    <property type="match status" value="1"/>
</dbReference>
<name>A0A705SQ32_SALER</name>
<dbReference type="InterPro" id="IPR043128">
    <property type="entry name" value="Rev_trsase/Diguanyl_cyclase"/>
</dbReference>
<dbReference type="Pfam" id="PF00990">
    <property type="entry name" value="GGDEF"/>
    <property type="match status" value="1"/>
</dbReference>
<evidence type="ECO:0000259" key="1">
    <source>
        <dbReference type="PROSITE" id="PS50887"/>
    </source>
</evidence>
<feature type="domain" description="GGDEF" evidence="1">
    <location>
        <begin position="1"/>
        <end position="43"/>
    </location>
</feature>
<reference evidence="2" key="1">
    <citation type="journal article" date="2018" name="Genome Biol.">
        <title>SKESA: strategic k-mer extension for scrupulous assemblies.</title>
        <authorList>
            <person name="Souvorov A."/>
            <person name="Agarwala R."/>
            <person name="Lipman D.J."/>
        </authorList>
    </citation>
    <scope>NUCLEOTIDE SEQUENCE</scope>
    <source>
        <strain evidence="2">Monophasic variant of S.Typhimurium</strain>
    </source>
</reference>
<dbReference type="EMBL" id="DAAMZU010000219">
    <property type="protein sequence ID" value="HAC8925578.1"/>
    <property type="molecule type" value="Genomic_DNA"/>
</dbReference>
<dbReference type="Gene3D" id="3.30.70.270">
    <property type="match status" value="1"/>
</dbReference>
<dbReference type="PROSITE" id="PS50887">
    <property type="entry name" value="GGDEF"/>
    <property type="match status" value="1"/>
</dbReference>
<organism evidence="2">
    <name type="scientific">Salmonella enterica</name>
    <name type="common">Salmonella choleraesuis</name>
    <dbReference type="NCBI Taxonomy" id="28901"/>
    <lineage>
        <taxon>Bacteria</taxon>
        <taxon>Pseudomonadati</taxon>
        <taxon>Pseudomonadota</taxon>
        <taxon>Gammaproteobacteria</taxon>
        <taxon>Enterobacterales</taxon>
        <taxon>Enterobacteriaceae</taxon>
        <taxon>Salmonella</taxon>
    </lineage>
</organism>
<dbReference type="InterPro" id="IPR029787">
    <property type="entry name" value="Nucleotide_cyclase"/>
</dbReference>
<dbReference type="InterPro" id="IPR000160">
    <property type="entry name" value="GGDEF_dom"/>
</dbReference>
<comment type="caution">
    <text evidence="2">The sequence shown here is derived from an EMBL/GenBank/DDBJ whole genome shotgun (WGS) entry which is preliminary data.</text>
</comment>
<gene>
    <name evidence="2" type="ORF">G0J09_21340</name>
</gene>